<name>A0A3S1BE24_9BACL</name>
<evidence type="ECO:0000313" key="2">
    <source>
        <dbReference type="Proteomes" id="UP000279446"/>
    </source>
</evidence>
<dbReference type="AlphaFoldDB" id="A0A3S1BE24"/>
<reference evidence="1 2" key="1">
    <citation type="submission" date="2018-12" db="EMBL/GenBank/DDBJ databases">
        <authorList>
            <person name="Sun L."/>
            <person name="Chen Z."/>
        </authorList>
    </citation>
    <scope>NUCLEOTIDE SEQUENCE [LARGE SCALE GENOMIC DNA]</scope>
    <source>
        <strain evidence="1 2">DSM 15890</strain>
    </source>
</reference>
<comment type="caution">
    <text evidence="1">The sequence shown here is derived from an EMBL/GenBank/DDBJ whole genome shotgun (WGS) entry which is preliminary data.</text>
</comment>
<protein>
    <submittedName>
        <fullName evidence="1">Uncharacterized protein</fullName>
    </submittedName>
</protein>
<accession>A0A3S1BE24</accession>
<keyword evidence="2" id="KW-1185">Reference proteome</keyword>
<dbReference type="EMBL" id="RZNY01000044">
    <property type="protein sequence ID" value="RUT39505.1"/>
    <property type="molecule type" value="Genomic_DNA"/>
</dbReference>
<dbReference type="RefSeq" id="WP_127194994.1">
    <property type="nucleotide sequence ID" value="NZ_RZNY01000044.1"/>
</dbReference>
<dbReference type="Proteomes" id="UP000279446">
    <property type="component" value="Unassembled WGS sequence"/>
</dbReference>
<proteinExistence type="predicted"/>
<evidence type="ECO:0000313" key="1">
    <source>
        <dbReference type="EMBL" id="RUT39505.1"/>
    </source>
</evidence>
<organism evidence="1 2">
    <name type="scientific">Paenibacillus anaericanus</name>
    <dbReference type="NCBI Taxonomy" id="170367"/>
    <lineage>
        <taxon>Bacteria</taxon>
        <taxon>Bacillati</taxon>
        <taxon>Bacillota</taxon>
        <taxon>Bacilli</taxon>
        <taxon>Bacillales</taxon>
        <taxon>Paenibacillaceae</taxon>
        <taxon>Paenibacillus</taxon>
    </lineage>
</organism>
<sequence length="124" mass="14086">MSQISQRDHLKRLVGVSYGLASDYIFKNSNDLNQNEKTLLKTVGELALNEVIEEETKEDELQIEIFSSSCFLGSFPYSEIFKNRSVITQGTAIEINEKTYAVNSISLTADRQIKMEVFSRVNLL</sequence>
<gene>
    <name evidence="1" type="ORF">EJP82_26095</name>
</gene>